<evidence type="ECO:0000313" key="2">
    <source>
        <dbReference type="EMBL" id="PWA47661.1"/>
    </source>
</evidence>
<dbReference type="AlphaFoldDB" id="A0A2U1LF73"/>
<protein>
    <submittedName>
        <fullName evidence="2">ENTH/VHS-like protein</fullName>
    </submittedName>
</protein>
<dbReference type="Proteomes" id="UP000245207">
    <property type="component" value="Unassembled WGS sequence"/>
</dbReference>
<organism evidence="2 3">
    <name type="scientific">Artemisia annua</name>
    <name type="common">Sweet wormwood</name>
    <dbReference type="NCBI Taxonomy" id="35608"/>
    <lineage>
        <taxon>Eukaryota</taxon>
        <taxon>Viridiplantae</taxon>
        <taxon>Streptophyta</taxon>
        <taxon>Embryophyta</taxon>
        <taxon>Tracheophyta</taxon>
        <taxon>Spermatophyta</taxon>
        <taxon>Magnoliopsida</taxon>
        <taxon>eudicotyledons</taxon>
        <taxon>Gunneridae</taxon>
        <taxon>Pentapetalae</taxon>
        <taxon>asterids</taxon>
        <taxon>campanulids</taxon>
        <taxon>Asterales</taxon>
        <taxon>Asteraceae</taxon>
        <taxon>Asteroideae</taxon>
        <taxon>Anthemideae</taxon>
        <taxon>Artemisiinae</taxon>
        <taxon>Artemisia</taxon>
    </lineage>
</organism>
<evidence type="ECO:0000256" key="1">
    <source>
        <dbReference type="SAM" id="MobiDB-lite"/>
    </source>
</evidence>
<proteinExistence type="predicted"/>
<feature type="region of interest" description="Disordered" evidence="1">
    <location>
        <begin position="62"/>
        <end position="83"/>
    </location>
</feature>
<evidence type="ECO:0000313" key="3">
    <source>
        <dbReference type="Proteomes" id="UP000245207"/>
    </source>
</evidence>
<gene>
    <name evidence="2" type="ORF">CTI12_AA498710</name>
</gene>
<dbReference type="EMBL" id="PKPP01009709">
    <property type="protein sequence ID" value="PWA47661.1"/>
    <property type="molecule type" value="Genomic_DNA"/>
</dbReference>
<comment type="caution">
    <text evidence="2">The sequence shown here is derived from an EMBL/GenBank/DDBJ whole genome shotgun (WGS) entry which is preliminary data.</text>
</comment>
<accession>A0A2U1LF73</accession>
<dbReference type="OrthoDB" id="1725059at2759"/>
<keyword evidence="3" id="KW-1185">Reference proteome</keyword>
<sequence>MCLWTSLDKFTSNWYVDVSWPGFVSFYSTCHRNIDLSTVQDSPATGASKGWVNNASDKYSSLSATSNNNEDDDFDPRGTSNSSKPSTVMLLSVMISEDTNTVVYLCCSPQVDLFGDSLIGDLLDAPKPVPSQDLNRNSKSEEVDLFADVAFVSAPTSVAQRAPMTKVDLFVAPPAAAASSGT</sequence>
<dbReference type="STRING" id="35608.A0A2U1LF73"/>
<name>A0A2U1LF73_ARTAN</name>
<reference evidence="2 3" key="1">
    <citation type="journal article" date="2018" name="Mol. Plant">
        <title>The genome of Artemisia annua provides insight into the evolution of Asteraceae family and artemisinin biosynthesis.</title>
        <authorList>
            <person name="Shen Q."/>
            <person name="Zhang L."/>
            <person name="Liao Z."/>
            <person name="Wang S."/>
            <person name="Yan T."/>
            <person name="Shi P."/>
            <person name="Liu M."/>
            <person name="Fu X."/>
            <person name="Pan Q."/>
            <person name="Wang Y."/>
            <person name="Lv Z."/>
            <person name="Lu X."/>
            <person name="Zhang F."/>
            <person name="Jiang W."/>
            <person name="Ma Y."/>
            <person name="Chen M."/>
            <person name="Hao X."/>
            <person name="Li L."/>
            <person name="Tang Y."/>
            <person name="Lv G."/>
            <person name="Zhou Y."/>
            <person name="Sun X."/>
            <person name="Brodelius P.E."/>
            <person name="Rose J.K.C."/>
            <person name="Tang K."/>
        </authorList>
    </citation>
    <scope>NUCLEOTIDE SEQUENCE [LARGE SCALE GENOMIC DNA]</scope>
    <source>
        <strain evidence="3">cv. Huhao1</strain>
        <tissue evidence="2">Leaf</tissue>
    </source>
</reference>